<dbReference type="Proteomes" id="UP000027192">
    <property type="component" value="Unassembled WGS sequence"/>
</dbReference>
<organism evidence="3 4">
    <name type="scientific">Photobacterium galatheae</name>
    <dbReference type="NCBI Taxonomy" id="1654360"/>
    <lineage>
        <taxon>Bacteria</taxon>
        <taxon>Pseudomonadati</taxon>
        <taxon>Pseudomonadota</taxon>
        <taxon>Gammaproteobacteria</taxon>
        <taxon>Vibrionales</taxon>
        <taxon>Vibrionaceae</taxon>
        <taxon>Photobacterium</taxon>
    </lineage>
</organism>
<evidence type="ECO:0000313" key="3">
    <source>
        <dbReference type="EMBL" id="KDM90323.1"/>
    </source>
</evidence>
<comment type="caution">
    <text evidence="3">The sequence shown here is derived from an EMBL/GenBank/DDBJ whole genome shotgun (WGS) entry which is preliminary data.</text>
</comment>
<evidence type="ECO:0000313" key="4">
    <source>
        <dbReference type="Proteomes" id="UP000027192"/>
    </source>
</evidence>
<reference evidence="3 4" key="1">
    <citation type="submission" date="2014-04" db="EMBL/GenBank/DDBJ databases">
        <title>Draft genome sequence of Photobacterium halotolerans S2753: a solonamide, ngercheumicin and holomycin producer.</title>
        <authorList>
            <person name="Machado H.R."/>
            <person name="Gram L."/>
        </authorList>
    </citation>
    <scope>NUCLEOTIDE SEQUENCE [LARGE SCALE GENOMIC DNA]</scope>
    <source>
        <strain evidence="3 4">S2753</strain>
    </source>
</reference>
<proteinExistence type="predicted"/>
<keyword evidence="2" id="KW-0812">Transmembrane</keyword>
<keyword evidence="2" id="KW-0472">Membrane</keyword>
<feature type="transmembrane region" description="Helical" evidence="2">
    <location>
        <begin position="108"/>
        <end position="128"/>
    </location>
</feature>
<dbReference type="RefSeq" id="WP_036755472.1">
    <property type="nucleotide sequence ID" value="NZ_JAGSGC010000014.1"/>
</dbReference>
<evidence type="ECO:0000256" key="2">
    <source>
        <dbReference type="SAM" id="Phobius"/>
    </source>
</evidence>
<keyword evidence="4" id="KW-1185">Reference proteome</keyword>
<sequence>MRQAGLHHIESSPQRAQAQGFQREKSQGAHAQGIQSHGGKVSLSRLFQLIIGGGLMVLGAYVLMLLALNLNDYIQDFPGSPVHQYLIDSQEQGFFLAFGNNDIRVSQSFMNVIALFFSFYILKIWVSVGKTLVQTGKFLLEDKKDQA</sequence>
<name>A0A066RSF3_9GAMM</name>
<gene>
    <name evidence="3" type="ORF">EA58_17660</name>
</gene>
<accession>A0A066RSF3</accession>
<evidence type="ECO:0000256" key="1">
    <source>
        <dbReference type="SAM" id="MobiDB-lite"/>
    </source>
</evidence>
<dbReference type="STRING" id="1654360.EA58_17660"/>
<dbReference type="EMBL" id="JMIB01000034">
    <property type="protein sequence ID" value="KDM90323.1"/>
    <property type="molecule type" value="Genomic_DNA"/>
</dbReference>
<protein>
    <submittedName>
        <fullName evidence="3">Uncharacterized protein</fullName>
    </submittedName>
</protein>
<dbReference type="OrthoDB" id="5917211at2"/>
<dbReference type="AlphaFoldDB" id="A0A066RSF3"/>
<feature type="compositionally biased region" description="Polar residues" evidence="1">
    <location>
        <begin position="11"/>
        <end position="20"/>
    </location>
</feature>
<feature type="region of interest" description="Disordered" evidence="1">
    <location>
        <begin position="1"/>
        <end position="23"/>
    </location>
</feature>
<feature type="transmembrane region" description="Helical" evidence="2">
    <location>
        <begin position="46"/>
        <end position="68"/>
    </location>
</feature>
<keyword evidence="2" id="KW-1133">Transmembrane helix</keyword>